<gene>
    <name evidence="1" type="ORF">BDFB_008454</name>
</gene>
<feature type="non-terminal residue" evidence="1">
    <location>
        <position position="270"/>
    </location>
</feature>
<keyword evidence="2" id="KW-1185">Reference proteome</keyword>
<dbReference type="STRING" id="1661398.A0A482W1E3"/>
<evidence type="ECO:0000313" key="2">
    <source>
        <dbReference type="Proteomes" id="UP000292052"/>
    </source>
</evidence>
<reference evidence="1 2" key="1">
    <citation type="submission" date="2017-03" db="EMBL/GenBank/DDBJ databases">
        <title>Genome of the blue death feigning beetle - Asbolus verrucosus.</title>
        <authorList>
            <person name="Rider S.D."/>
        </authorList>
    </citation>
    <scope>NUCLEOTIDE SEQUENCE [LARGE SCALE GENOMIC DNA]</scope>
    <source>
        <strain evidence="1">Butters</strain>
        <tissue evidence="1">Head and leg muscle</tissue>
    </source>
</reference>
<organism evidence="1 2">
    <name type="scientific">Asbolus verrucosus</name>
    <name type="common">Desert ironclad beetle</name>
    <dbReference type="NCBI Taxonomy" id="1661398"/>
    <lineage>
        <taxon>Eukaryota</taxon>
        <taxon>Metazoa</taxon>
        <taxon>Ecdysozoa</taxon>
        <taxon>Arthropoda</taxon>
        <taxon>Hexapoda</taxon>
        <taxon>Insecta</taxon>
        <taxon>Pterygota</taxon>
        <taxon>Neoptera</taxon>
        <taxon>Endopterygota</taxon>
        <taxon>Coleoptera</taxon>
        <taxon>Polyphaga</taxon>
        <taxon>Cucujiformia</taxon>
        <taxon>Tenebrionidae</taxon>
        <taxon>Pimeliinae</taxon>
        <taxon>Asbolus</taxon>
    </lineage>
</organism>
<evidence type="ECO:0000313" key="1">
    <source>
        <dbReference type="EMBL" id="RZC38438.1"/>
    </source>
</evidence>
<dbReference type="OrthoDB" id="6484170at2759"/>
<dbReference type="AlphaFoldDB" id="A0A482W1E3"/>
<accession>A0A482W1E3</accession>
<dbReference type="Proteomes" id="UP000292052">
    <property type="component" value="Unassembled WGS sequence"/>
</dbReference>
<comment type="caution">
    <text evidence="1">The sequence shown here is derived from an EMBL/GenBank/DDBJ whole genome shotgun (WGS) entry which is preliminary data.</text>
</comment>
<protein>
    <submittedName>
        <fullName evidence="1">Uncharacterized protein</fullName>
    </submittedName>
</protein>
<sequence length="270" mass="31649">MNVRTSSSGRQIAFSATHSNRTVKLWTDYDVLEQQFKQHSRLELSSSTWIEYDLDLLNRTVVINVVKHSFIQNPSRDRNISFIQNEAFDSQQVQIDVAYPRRNFTAKGSYNVSDSSMSTDVSLTWDKDKKIVQAGLDWKRASLHREEIQLQIKHPSFQKDVTFFGEYEHDDKKLLDTQLTVDYSPNPEQRFRIGARFDDNSYPVTYNYSYKLWAVHDATSLNLNTHGGFYWNPYGYNTSHYTNYKRSYLPLQTAEALARVDLIRNEMELK</sequence>
<dbReference type="EMBL" id="QDEB01043276">
    <property type="protein sequence ID" value="RZC38438.1"/>
    <property type="molecule type" value="Genomic_DNA"/>
</dbReference>
<proteinExistence type="predicted"/>
<name>A0A482W1E3_ASBVE</name>